<protein>
    <submittedName>
        <fullName evidence="1">Uncharacterized protein</fullName>
    </submittedName>
</protein>
<feature type="non-terminal residue" evidence="1">
    <location>
        <position position="377"/>
    </location>
</feature>
<keyword evidence="2" id="KW-1185">Reference proteome</keyword>
<dbReference type="EMBL" id="NCKW01007549">
    <property type="protein sequence ID" value="POM70035.1"/>
    <property type="molecule type" value="Genomic_DNA"/>
</dbReference>
<evidence type="ECO:0000313" key="1">
    <source>
        <dbReference type="EMBL" id="POM70035.1"/>
    </source>
</evidence>
<evidence type="ECO:0000313" key="2">
    <source>
        <dbReference type="Proteomes" id="UP000237271"/>
    </source>
</evidence>
<proteinExistence type="predicted"/>
<organism evidence="1 2">
    <name type="scientific">Phytophthora palmivora</name>
    <dbReference type="NCBI Taxonomy" id="4796"/>
    <lineage>
        <taxon>Eukaryota</taxon>
        <taxon>Sar</taxon>
        <taxon>Stramenopiles</taxon>
        <taxon>Oomycota</taxon>
        <taxon>Peronosporomycetes</taxon>
        <taxon>Peronosporales</taxon>
        <taxon>Peronosporaceae</taxon>
        <taxon>Phytophthora</taxon>
    </lineage>
</organism>
<sequence>MYANPLNPITCWDTALAIYLACRPTQQPGPFFQDRTKRTTGGPSIASVYLRVGWSLGGVQDRYIRYESAGDQYLGRVVAGVPLNQAEFALLPPHFANNQDKVVQTSIDEMLPVMKSCSSLQDILKLYMASLVYHHDYLRRTLPTTHPLLSTYLFRHQEIVVQLHEALVQDNSPWMKPTGIPPHVEVYKQLKLMQSSIDNLPPEYQISLKKKVLQVETSLNTCSSLLLKIYSNERVLRKLTVSYTPRLRYRRTAKQSISTKSFEFPRTGPFGAWVIWWFGDKARGYPPLRKIQPHDLPKASMGKRFSDWSRIIHHLCNAIESAGEEIADNMTERKATELFQIAMNNLELPSSERKRRLTELLVTTVLRLIQERQCVAN</sequence>
<dbReference type="OrthoDB" id="125011at2759"/>
<comment type="caution">
    <text evidence="1">The sequence shown here is derived from an EMBL/GenBank/DDBJ whole genome shotgun (WGS) entry which is preliminary data.</text>
</comment>
<dbReference type="AlphaFoldDB" id="A0A2P4XWW5"/>
<reference evidence="1 2" key="1">
    <citation type="journal article" date="2017" name="Genome Biol. Evol.">
        <title>Phytophthora megakarya and P. palmivora, closely related causal agents of cacao black pod rot, underwent increases in genome sizes and gene numbers by different mechanisms.</title>
        <authorList>
            <person name="Ali S.S."/>
            <person name="Shao J."/>
            <person name="Lary D.J."/>
            <person name="Kronmiller B."/>
            <person name="Shen D."/>
            <person name="Strem M.D."/>
            <person name="Amoako-Attah I."/>
            <person name="Akrofi A.Y."/>
            <person name="Begoude B.A."/>
            <person name="Ten Hoopen G.M."/>
            <person name="Coulibaly K."/>
            <person name="Kebe B.I."/>
            <person name="Melnick R.L."/>
            <person name="Guiltinan M.J."/>
            <person name="Tyler B.M."/>
            <person name="Meinhardt L.W."/>
            <person name="Bailey B.A."/>
        </authorList>
    </citation>
    <scope>NUCLEOTIDE SEQUENCE [LARGE SCALE GENOMIC DNA]</scope>
    <source>
        <strain evidence="2">sbr112.9</strain>
    </source>
</reference>
<name>A0A2P4XWW5_9STRA</name>
<accession>A0A2P4XWW5</accession>
<dbReference type="Proteomes" id="UP000237271">
    <property type="component" value="Unassembled WGS sequence"/>
</dbReference>
<gene>
    <name evidence="1" type="ORF">PHPALM_13606</name>
</gene>